<sequence>FRQGLCATDSILDLISSIEDARARRQTTLAIFLDVEKAFDTVNVGSILRRLTFMGITGRIQTFLANFLSGRQFQVRLGTTLSSIHGKTRVLPQGKILSPMLFNLAMTGLPQQIPRGPIRVNCSIYADDVCLWASHLRRDILRRSLQPAITSVQLYVATVGLEISVSKTAYMFFPHIQRRSCPNIDLYLGVTTIRRVTTYRFLGATLDTRLQGKPQVDAIATASTKFTNAVCRLGGQSWGNSPSSVILLHDTTVMGRMLYALPYAKTSNTQMLRLERIQRQGIRMALGVPRATSNEKVYCESDILPLPLRITRNLMQQLIRLHKSIPGTDLIRRLAERTESRFNRLLRTVCFLDPLLRSTKPPAYVDYPPWRQHKFLYQEHLPGMCRKKDTPDIVLQRVAEKAIALLYPEALRIYTGGSVH</sequence>
<dbReference type="EMBL" id="JABSTQ010010823">
    <property type="protein sequence ID" value="KAG0417612.1"/>
    <property type="molecule type" value="Genomic_DNA"/>
</dbReference>
<organism evidence="1 2">
    <name type="scientific">Ixodes persulcatus</name>
    <name type="common">Taiga tick</name>
    <dbReference type="NCBI Taxonomy" id="34615"/>
    <lineage>
        <taxon>Eukaryota</taxon>
        <taxon>Metazoa</taxon>
        <taxon>Ecdysozoa</taxon>
        <taxon>Arthropoda</taxon>
        <taxon>Chelicerata</taxon>
        <taxon>Arachnida</taxon>
        <taxon>Acari</taxon>
        <taxon>Parasitiformes</taxon>
        <taxon>Ixodida</taxon>
        <taxon>Ixodoidea</taxon>
        <taxon>Ixodidae</taxon>
        <taxon>Ixodinae</taxon>
        <taxon>Ixodes</taxon>
    </lineage>
</organism>
<feature type="non-terminal residue" evidence="1">
    <location>
        <position position="420"/>
    </location>
</feature>
<keyword evidence="2" id="KW-1185">Reference proteome</keyword>
<reference evidence="1 2" key="1">
    <citation type="journal article" date="2020" name="Cell">
        <title>Large-Scale Comparative Analyses of Tick Genomes Elucidate Their Genetic Diversity and Vector Capacities.</title>
        <authorList>
            <consortium name="Tick Genome and Microbiome Consortium (TIGMIC)"/>
            <person name="Jia N."/>
            <person name="Wang J."/>
            <person name="Shi W."/>
            <person name="Du L."/>
            <person name="Sun Y."/>
            <person name="Zhan W."/>
            <person name="Jiang J.F."/>
            <person name="Wang Q."/>
            <person name="Zhang B."/>
            <person name="Ji P."/>
            <person name="Bell-Sakyi L."/>
            <person name="Cui X.M."/>
            <person name="Yuan T.T."/>
            <person name="Jiang B.G."/>
            <person name="Yang W.F."/>
            <person name="Lam T.T."/>
            <person name="Chang Q.C."/>
            <person name="Ding S.J."/>
            <person name="Wang X.J."/>
            <person name="Zhu J.G."/>
            <person name="Ruan X.D."/>
            <person name="Zhao L."/>
            <person name="Wei J.T."/>
            <person name="Ye R.Z."/>
            <person name="Que T.C."/>
            <person name="Du C.H."/>
            <person name="Zhou Y.H."/>
            <person name="Cheng J.X."/>
            <person name="Dai P.F."/>
            <person name="Guo W.B."/>
            <person name="Han X.H."/>
            <person name="Huang E.J."/>
            <person name="Li L.F."/>
            <person name="Wei W."/>
            <person name="Gao Y.C."/>
            <person name="Liu J.Z."/>
            <person name="Shao H.Z."/>
            <person name="Wang X."/>
            <person name="Wang C.C."/>
            <person name="Yang T.C."/>
            <person name="Huo Q.B."/>
            <person name="Li W."/>
            <person name="Chen H.Y."/>
            <person name="Chen S.E."/>
            <person name="Zhou L.G."/>
            <person name="Ni X.B."/>
            <person name="Tian J.H."/>
            <person name="Sheng Y."/>
            <person name="Liu T."/>
            <person name="Pan Y.S."/>
            <person name="Xia L.Y."/>
            <person name="Li J."/>
            <person name="Zhao F."/>
            <person name="Cao W.C."/>
        </authorList>
    </citation>
    <scope>NUCLEOTIDE SEQUENCE [LARGE SCALE GENOMIC DNA]</scope>
    <source>
        <strain evidence="1">Iper-2018</strain>
    </source>
</reference>
<dbReference type="Proteomes" id="UP000805193">
    <property type="component" value="Unassembled WGS sequence"/>
</dbReference>
<name>A0AC60PD19_IXOPE</name>
<protein>
    <submittedName>
        <fullName evidence="1">Uncharacterized protein</fullName>
    </submittedName>
</protein>
<evidence type="ECO:0000313" key="2">
    <source>
        <dbReference type="Proteomes" id="UP000805193"/>
    </source>
</evidence>
<accession>A0AC60PD19</accession>
<proteinExistence type="predicted"/>
<feature type="non-terminal residue" evidence="1">
    <location>
        <position position="1"/>
    </location>
</feature>
<evidence type="ECO:0000313" key="1">
    <source>
        <dbReference type="EMBL" id="KAG0417612.1"/>
    </source>
</evidence>
<gene>
    <name evidence="1" type="ORF">HPB47_005477</name>
</gene>
<comment type="caution">
    <text evidence="1">The sequence shown here is derived from an EMBL/GenBank/DDBJ whole genome shotgun (WGS) entry which is preliminary data.</text>
</comment>